<evidence type="ECO:0000313" key="2">
    <source>
        <dbReference type="Proteomes" id="UP001610563"/>
    </source>
</evidence>
<evidence type="ECO:0008006" key="3">
    <source>
        <dbReference type="Google" id="ProtNLM"/>
    </source>
</evidence>
<keyword evidence="2" id="KW-1185">Reference proteome</keyword>
<dbReference type="Gene3D" id="3.80.10.10">
    <property type="entry name" value="Ribonuclease Inhibitor"/>
    <property type="match status" value="1"/>
</dbReference>
<protein>
    <recommendedName>
        <fullName evidence="3">F-box domain-containing protein</fullName>
    </recommendedName>
</protein>
<organism evidence="1 2">
    <name type="scientific">Aspergillus keveii</name>
    <dbReference type="NCBI Taxonomy" id="714993"/>
    <lineage>
        <taxon>Eukaryota</taxon>
        <taxon>Fungi</taxon>
        <taxon>Dikarya</taxon>
        <taxon>Ascomycota</taxon>
        <taxon>Pezizomycotina</taxon>
        <taxon>Eurotiomycetes</taxon>
        <taxon>Eurotiomycetidae</taxon>
        <taxon>Eurotiales</taxon>
        <taxon>Aspergillaceae</taxon>
        <taxon>Aspergillus</taxon>
        <taxon>Aspergillus subgen. Nidulantes</taxon>
    </lineage>
</organism>
<dbReference type="SUPFAM" id="SSF52047">
    <property type="entry name" value="RNI-like"/>
    <property type="match status" value="1"/>
</dbReference>
<sequence length="394" mass="44586">MSGSKRRRALHYLKAQLGLLSPAAGRFETLPVELVEEVATNMDRLTLSTFRTTCSYVARCTDYHFKREYHSTFRTDFSTGSMRRLQKRIQDPEYAKGIKTLAVGVTPVAVEEYQKDSTYPLLGGYFKFHRDADGELPVNVPWPAGPLTPTDCSQIILHLIKDLQIPVVSFDIGLRWCADGRRGGPRLNMREFLDDPIFQTAWSKLQSFRVTGYYPEDGSWPAARLILAAKNLKTLTLATNNIEDHLMESLALGSSSLSLEEICFRNTTIWNILDQKSDKTLALLLSQRNSLKRLVFSDTLCFRGVLHTILRELKKAGGFRALEQLVFEQCQCKDGQKVMISGQAYKIKPGKSTVTNLLWAERPENNETLQWSTHGPNAPKSVIELQALVDLARW</sequence>
<dbReference type="InterPro" id="IPR032675">
    <property type="entry name" value="LRR_dom_sf"/>
</dbReference>
<reference evidence="1 2" key="1">
    <citation type="submission" date="2024-07" db="EMBL/GenBank/DDBJ databases">
        <title>Section-level genome sequencing and comparative genomics of Aspergillus sections Usti and Cavernicolus.</title>
        <authorList>
            <consortium name="Lawrence Berkeley National Laboratory"/>
            <person name="Nybo J.L."/>
            <person name="Vesth T.C."/>
            <person name="Theobald S."/>
            <person name="Frisvad J.C."/>
            <person name="Larsen T.O."/>
            <person name="Kjaerboelling I."/>
            <person name="Rothschild-Mancinelli K."/>
            <person name="Lyhne E.K."/>
            <person name="Kogle M.E."/>
            <person name="Barry K."/>
            <person name="Clum A."/>
            <person name="Na H."/>
            <person name="Ledsgaard L."/>
            <person name="Lin J."/>
            <person name="Lipzen A."/>
            <person name="Kuo A."/>
            <person name="Riley R."/>
            <person name="Mondo S."/>
            <person name="Labutti K."/>
            <person name="Haridas S."/>
            <person name="Pangalinan J."/>
            <person name="Salamov A.A."/>
            <person name="Simmons B.A."/>
            <person name="Magnuson J.K."/>
            <person name="Chen J."/>
            <person name="Drula E."/>
            <person name="Henrissat B."/>
            <person name="Wiebenga A."/>
            <person name="Lubbers R.J."/>
            <person name="Gomes A.C."/>
            <person name="Makela M.R."/>
            <person name="Stajich J."/>
            <person name="Grigoriev I.V."/>
            <person name="Mortensen U.H."/>
            <person name="De Vries R.P."/>
            <person name="Baker S.E."/>
            <person name="Andersen M.R."/>
        </authorList>
    </citation>
    <scope>NUCLEOTIDE SEQUENCE [LARGE SCALE GENOMIC DNA]</scope>
    <source>
        <strain evidence="1 2">CBS 209.92</strain>
    </source>
</reference>
<dbReference type="Proteomes" id="UP001610563">
    <property type="component" value="Unassembled WGS sequence"/>
</dbReference>
<proteinExistence type="predicted"/>
<name>A0ABR4G2W9_9EURO</name>
<comment type="caution">
    <text evidence="1">The sequence shown here is derived from an EMBL/GenBank/DDBJ whole genome shotgun (WGS) entry which is preliminary data.</text>
</comment>
<accession>A0ABR4G2W9</accession>
<evidence type="ECO:0000313" key="1">
    <source>
        <dbReference type="EMBL" id="KAL2793368.1"/>
    </source>
</evidence>
<dbReference type="EMBL" id="JBFTWV010000059">
    <property type="protein sequence ID" value="KAL2793368.1"/>
    <property type="molecule type" value="Genomic_DNA"/>
</dbReference>
<gene>
    <name evidence="1" type="ORF">BJX66DRAFT_338972</name>
</gene>